<gene>
    <name evidence="4" type="primary">ccdc191</name>
</gene>
<dbReference type="KEGG" id="snh:120027700"/>
<protein>
    <submittedName>
        <fullName evidence="4">Coiled-coil domain-containing protein 191</fullName>
    </submittedName>
</protein>
<evidence type="ECO:0000313" key="3">
    <source>
        <dbReference type="Proteomes" id="UP000808372"/>
    </source>
</evidence>
<feature type="compositionally biased region" description="Basic and acidic residues" evidence="2">
    <location>
        <begin position="189"/>
        <end position="242"/>
    </location>
</feature>
<feature type="compositionally biased region" description="Basic and acidic residues" evidence="2">
    <location>
        <begin position="534"/>
        <end position="547"/>
    </location>
</feature>
<dbReference type="Proteomes" id="UP000808372">
    <property type="component" value="Chromosome 33"/>
</dbReference>
<feature type="coiled-coil region" evidence="1">
    <location>
        <begin position="363"/>
        <end position="390"/>
    </location>
</feature>
<feature type="region of interest" description="Disordered" evidence="2">
    <location>
        <begin position="179"/>
        <end position="244"/>
    </location>
</feature>
<reference evidence="4" key="1">
    <citation type="submission" date="2025-08" db="UniProtKB">
        <authorList>
            <consortium name="RefSeq"/>
        </authorList>
    </citation>
    <scope>IDENTIFICATION</scope>
    <source>
        <tissue evidence="4">White muscle</tissue>
    </source>
</reference>
<dbReference type="PANTHER" id="PTHR22028:SF5">
    <property type="entry name" value="COILED-COIL DOMAIN-CONTAINING PROTEIN 191"/>
    <property type="match status" value="1"/>
</dbReference>
<dbReference type="InterPro" id="IPR052270">
    <property type="entry name" value="CACF_protein"/>
</dbReference>
<proteinExistence type="predicted"/>
<feature type="region of interest" description="Disordered" evidence="2">
    <location>
        <begin position="749"/>
        <end position="774"/>
    </location>
</feature>
<dbReference type="CTD" id="57577"/>
<sequence length="967" mass="113251">MAYSHNPDMFRWKRFTKTKNPTANKVRHSNGDIDQWLKTVEMASDFALTEVFSLKKPHSGISSQTMALKNTEQLLDHDEAYGEAQALLSEWMNSKLRLELEMEEDVIVSPEKNSPAAMAPAQPVSLDYSNFDDLYSHLAEEEESSVVNNFLQDLMEWEVVDSGIVQDLALDSEERDRMKRRGMGLTMEARQRQVRENRAMRDAERERLHSEREARRQAREEVRRREQEGERRRRQEARRQEEMVQQEMVRLRREMEERRNLEQLTRERVARKTAANKSSLALQPGPSLSTTQKQQDRERPESHRLQQAEARTPMLNLQCLQRHFSGWYCVLLERRVRMGKAAALCDWKRELRAWRAWRALVWAGREQREVERTEEELQIQNRRCQVAMESDRRRMLRRCLSDWRLWCRAARGRRELFAQQEETRYKMASPINAAATGKLKAPETPAPEQITALPETFDQSQTTELKGQVESRPAGPAPSPACQGNGQLGAVVQPTLPWQVTRRHAALSGDELRRARQRGEEGGDGSVGAVPRSRSAELRGGRFERRHASQQQTITEQRRLLREQQEQIARLQEGKGMMGLKQEAQIAQFAVPAAQGPRGMISDHKEPRHNVMKQWGLVGLCFGRLDLRLSRVRTGVAAMRQDCNYYQLDTMKLGGGERGKNGCDVLCSRAGSVSQGNDGRSSASRKLAVRLPCCHPTVMAMEERARQRAERRREVEELKTKKEEERIAQLKAAEEERQREEEEQKRRAAERRREEKRQEREREQGNQRRFEREQQLQTQAQQHYHKTLLLRRGLAPWKRRVAMSQANTQLARAHHRQSLLKRCILSWQQVTGESLAQKRASAKQLHQHILLRRSLGNWKRLKDHRMVLEGRADRFWRMHTLRRALIALLDHVTQERMGEWDREQQAQGHSDRRAVRSCFQAWRQYPGWLREERERETRREKLRRRVAEVLPDFRSSPLNFQWGQALL</sequence>
<dbReference type="GeneID" id="120027700"/>
<keyword evidence="3" id="KW-1185">Reference proteome</keyword>
<dbReference type="AlphaFoldDB" id="A0A8U0PPD9"/>
<dbReference type="PANTHER" id="PTHR22028">
    <property type="entry name" value="SFI1 SPINDLE BODY DOMAIN-CONTAINING PROTEIN-RELATED"/>
    <property type="match status" value="1"/>
</dbReference>
<dbReference type="RefSeq" id="XP_038828617.1">
    <property type="nucleotide sequence ID" value="XM_038972689.1"/>
</dbReference>
<keyword evidence="1" id="KW-0175">Coiled coil</keyword>
<feature type="region of interest" description="Disordered" evidence="2">
    <location>
        <begin position="509"/>
        <end position="555"/>
    </location>
</feature>
<feature type="compositionally biased region" description="Polar residues" evidence="2">
    <location>
        <begin position="275"/>
        <end position="293"/>
    </location>
</feature>
<feature type="region of interest" description="Disordered" evidence="2">
    <location>
        <begin position="263"/>
        <end position="309"/>
    </location>
</feature>
<accession>A0A8U0PPD9</accession>
<feature type="compositionally biased region" description="Basic and acidic residues" evidence="2">
    <location>
        <begin position="510"/>
        <end position="521"/>
    </location>
</feature>
<evidence type="ECO:0000256" key="1">
    <source>
        <dbReference type="SAM" id="Coils"/>
    </source>
</evidence>
<feature type="compositionally biased region" description="Basic and acidic residues" evidence="2">
    <location>
        <begin position="294"/>
        <end position="306"/>
    </location>
</feature>
<organism evidence="3 4">
    <name type="scientific">Salvelinus namaycush</name>
    <name type="common">Lake trout</name>
    <name type="synonym">Salmo namaycush</name>
    <dbReference type="NCBI Taxonomy" id="8040"/>
    <lineage>
        <taxon>Eukaryota</taxon>
        <taxon>Metazoa</taxon>
        <taxon>Chordata</taxon>
        <taxon>Craniata</taxon>
        <taxon>Vertebrata</taxon>
        <taxon>Euteleostomi</taxon>
        <taxon>Actinopterygii</taxon>
        <taxon>Neopterygii</taxon>
        <taxon>Teleostei</taxon>
        <taxon>Protacanthopterygii</taxon>
        <taxon>Salmoniformes</taxon>
        <taxon>Salmonidae</taxon>
        <taxon>Salmoninae</taxon>
        <taxon>Salvelinus</taxon>
    </lineage>
</organism>
<name>A0A8U0PPD9_SALNM</name>
<evidence type="ECO:0000313" key="4">
    <source>
        <dbReference type="RefSeq" id="XP_038828617.1"/>
    </source>
</evidence>
<evidence type="ECO:0000256" key="2">
    <source>
        <dbReference type="SAM" id="MobiDB-lite"/>
    </source>
</evidence>
<feature type="region of interest" description="Disordered" evidence="2">
    <location>
        <begin position="459"/>
        <end position="488"/>
    </location>
</feature>